<dbReference type="SUPFAM" id="SSF53474">
    <property type="entry name" value="alpha/beta-Hydrolases"/>
    <property type="match status" value="1"/>
</dbReference>
<protein>
    <submittedName>
        <fullName evidence="3">Lipase</fullName>
    </submittedName>
</protein>
<reference evidence="3 4" key="1">
    <citation type="submission" date="2019-09" db="EMBL/GenBank/DDBJ databases">
        <title>Bifidobacterium canis sp. nov., isolated from the digestive tract of German Shepherd dog puppy.</title>
        <authorList>
            <person name="Bunesova V."/>
        </authorList>
    </citation>
    <scope>NUCLEOTIDE SEQUENCE [LARGE SCALE GENOMIC DNA]</scope>
    <source>
        <strain evidence="3 4">GSD1FS</strain>
    </source>
</reference>
<dbReference type="GO" id="GO:0016787">
    <property type="term" value="F:hydrolase activity"/>
    <property type="evidence" value="ECO:0007669"/>
    <property type="project" value="UniProtKB-KW"/>
</dbReference>
<dbReference type="InterPro" id="IPR013094">
    <property type="entry name" value="AB_hydrolase_3"/>
</dbReference>
<evidence type="ECO:0000256" key="1">
    <source>
        <dbReference type="ARBA" id="ARBA00022801"/>
    </source>
</evidence>
<dbReference type="InterPro" id="IPR029058">
    <property type="entry name" value="AB_hydrolase_fold"/>
</dbReference>
<organism evidence="3 4">
    <name type="scientific">Bifidobacterium canis</name>
    <dbReference type="NCBI Taxonomy" id="2610880"/>
    <lineage>
        <taxon>Bacteria</taxon>
        <taxon>Bacillati</taxon>
        <taxon>Actinomycetota</taxon>
        <taxon>Actinomycetes</taxon>
        <taxon>Bifidobacteriales</taxon>
        <taxon>Bifidobacteriaceae</taxon>
        <taxon>Bifidobacterium</taxon>
    </lineage>
</organism>
<dbReference type="AlphaFoldDB" id="A0A7K1J3B3"/>
<dbReference type="InterPro" id="IPR050300">
    <property type="entry name" value="GDXG_lipolytic_enzyme"/>
</dbReference>
<proteinExistence type="predicted"/>
<feature type="domain" description="Alpha/beta hydrolase fold-3" evidence="2">
    <location>
        <begin position="120"/>
        <end position="322"/>
    </location>
</feature>
<name>A0A7K1J3B3_9BIFI</name>
<accession>A0A7K1J3B3</accession>
<dbReference type="Proteomes" id="UP000487882">
    <property type="component" value="Unassembled WGS sequence"/>
</dbReference>
<dbReference type="Pfam" id="PF07859">
    <property type="entry name" value="Abhydrolase_3"/>
    <property type="match status" value="1"/>
</dbReference>
<evidence type="ECO:0000313" key="4">
    <source>
        <dbReference type="Proteomes" id="UP000487882"/>
    </source>
</evidence>
<dbReference type="EMBL" id="WNLP01000001">
    <property type="protein sequence ID" value="MUH58965.1"/>
    <property type="molecule type" value="Genomic_DNA"/>
</dbReference>
<keyword evidence="4" id="KW-1185">Reference proteome</keyword>
<keyword evidence="1" id="KW-0378">Hydrolase</keyword>
<dbReference type="RefSeq" id="WP_246165679.1">
    <property type="nucleotide sequence ID" value="NZ_WNLP01000001.1"/>
</dbReference>
<sequence>MMNRYERNRIPAVPFDPETPEYQNAVIDLATYWTQIDGDLHLADAEHAERIHRSRTDGAIFDYPRALHWQDPEEVQAHTDIAYLPDGGYGENQVRGHLLDVYLPNDAVVRGGKTTPVYIDIHGGGFCYGYKELNRNFNTHLAAQGFGVFSLNYRPAPQTNLLGQLADIEAALCWIRDHLSEFPLSPTDIFITGDSAGACLALLALAIENSENAARAFQIGEVSGLNFAGGALVSGVYNLSPQVSDSDESSARELLTQMLGDAFFTDLDDALPYLNPDSLMRHVADIPPLYLVTSSDDFIQAQTLQLATALAVHDRDFELHDFTVPKTQTLGHVFSVGMTWLPESQRVLQQIRDFSYNIAS</sequence>
<evidence type="ECO:0000259" key="2">
    <source>
        <dbReference type="Pfam" id="PF07859"/>
    </source>
</evidence>
<dbReference type="Gene3D" id="3.40.50.1820">
    <property type="entry name" value="alpha/beta hydrolase"/>
    <property type="match status" value="1"/>
</dbReference>
<comment type="caution">
    <text evidence="3">The sequence shown here is derived from an EMBL/GenBank/DDBJ whole genome shotgun (WGS) entry which is preliminary data.</text>
</comment>
<dbReference type="PANTHER" id="PTHR48081">
    <property type="entry name" value="AB HYDROLASE SUPERFAMILY PROTEIN C4A8.06C"/>
    <property type="match status" value="1"/>
</dbReference>
<evidence type="ECO:0000313" key="3">
    <source>
        <dbReference type="EMBL" id="MUH58965.1"/>
    </source>
</evidence>
<gene>
    <name evidence="3" type="ORF">GSD1FS_0263</name>
</gene>